<organism evidence="2 3">
    <name type="scientific">Molossus molossus</name>
    <name type="common">Pallas' mastiff bat</name>
    <name type="synonym">Vespertilio molossus</name>
    <dbReference type="NCBI Taxonomy" id="27622"/>
    <lineage>
        <taxon>Eukaryota</taxon>
        <taxon>Metazoa</taxon>
        <taxon>Chordata</taxon>
        <taxon>Craniata</taxon>
        <taxon>Vertebrata</taxon>
        <taxon>Euteleostomi</taxon>
        <taxon>Mammalia</taxon>
        <taxon>Eutheria</taxon>
        <taxon>Laurasiatheria</taxon>
        <taxon>Chiroptera</taxon>
        <taxon>Yangochiroptera</taxon>
        <taxon>Molossidae</taxon>
        <taxon>Molossus</taxon>
    </lineage>
</organism>
<name>A0A7J8JXU6_MOLMO</name>
<evidence type="ECO:0000313" key="3">
    <source>
        <dbReference type="Proteomes" id="UP000550707"/>
    </source>
</evidence>
<keyword evidence="3" id="KW-1185">Reference proteome</keyword>
<dbReference type="SUPFAM" id="SSF56219">
    <property type="entry name" value="DNase I-like"/>
    <property type="match status" value="1"/>
</dbReference>
<gene>
    <name evidence="2" type="ORF">HJG59_007965</name>
</gene>
<dbReference type="Gene3D" id="3.60.10.10">
    <property type="entry name" value="Endonuclease/exonuclease/phosphatase"/>
    <property type="match status" value="1"/>
</dbReference>
<dbReference type="Proteomes" id="UP000550707">
    <property type="component" value="Unassembled WGS sequence"/>
</dbReference>
<sequence>MGAPKYILKLLEDFKREINSNTIILGNFNTPMTPLDKSSRQKINKDIKSLNDELNQLDLIDIYRTFHRKAAEYTFFSSAHGTFSKIDHMLGHKVSLHKFKKIEIISSIFSDHNNMKLEHNYNKNTQKYLNTWRLNSMLLNNEWVTEKIKEEIKNFLETNENEHTTIQNLWDTAKTALREKFIALQAYLKKQEKFLIDFLTLQLKELQSSPGRYGSAVGESACGPERPRFGSR</sequence>
<dbReference type="EMBL" id="JACASF010000001">
    <property type="protein sequence ID" value="KAF6500942.1"/>
    <property type="molecule type" value="Genomic_DNA"/>
</dbReference>
<evidence type="ECO:0000313" key="2">
    <source>
        <dbReference type="EMBL" id="KAF6500942.1"/>
    </source>
</evidence>
<feature type="region of interest" description="Disordered" evidence="1">
    <location>
        <begin position="210"/>
        <end position="232"/>
    </location>
</feature>
<dbReference type="InParanoid" id="A0A7J8JXU6"/>
<accession>A0A7J8JXU6</accession>
<comment type="caution">
    <text evidence="2">The sequence shown here is derived from an EMBL/GenBank/DDBJ whole genome shotgun (WGS) entry which is preliminary data.</text>
</comment>
<protein>
    <recommendedName>
        <fullName evidence="4">Endonuclease/exonuclease/phosphatase domain-containing protein</fullName>
    </recommendedName>
</protein>
<dbReference type="PANTHER" id="PTHR19446">
    <property type="entry name" value="REVERSE TRANSCRIPTASES"/>
    <property type="match status" value="1"/>
</dbReference>
<dbReference type="AlphaFoldDB" id="A0A7J8JXU6"/>
<proteinExistence type="predicted"/>
<reference evidence="2 3" key="1">
    <citation type="journal article" date="2020" name="Nature">
        <title>Six reference-quality genomes reveal evolution of bat adaptations.</title>
        <authorList>
            <person name="Jebb D."/>
            <person name="Huang Z."/>
            <person name="Pippel M."/>
            <person name="Hughes G.M."/>
            <person name="Lavrichenko K."/>
            <person name="Devanna P."/>
            <person name="Winkler S."/>
            <person name="Jermiin L.S."/>
            <person name="Skirmuntt E.C."/>
            <person name="Katzourakis A."/>
            <person name="Burkitt-Gray L."/>
            <person name="Ray D.A."/>
            <person name="Sullivan K.A.M."/>
            <person name="Roscito J.G."/>
            <person name="Kirilenko B.M."/>
            <person name="Davalos L.M."/>
            <person name="Corthals A.P."/>
            <person name="Power M.L."/>
            <person name="Jones G."/>
            <person name="Ransome R.D."/>
            <person name="Dechmann D.K.N."/>
            <person name="Locatelli A.G."/>
            <person name="Puechmaille S.J."/>
            <person name="Fedrigo O."/>
            <person name="Jarvis E.D."/>
            <person name="Hiller M."/>
            <person name="Vernes S.C."/>
            <person name="Myers E.W."/>
            <person name="Teeling E.C."/>
        </authorList>
    </citation>
    <scope>NUCLEOTIDE SEQUENCE [LARGE SCALE GENOMIC DNA]</scope>
    <source>
        <strain evidence="2">MMolMol1</strain>
        <tissue evidence="2">Muscle</tissue>
    </source>
</reference>
<evidence type="ECO:0008006" key="4">
    <source>
        <dbReference type="Google" id="ProtNLM"/>
    </source>
</evidence>
<evidence type="ECO:0000256" key="1">
    <source>
        <dbReference type="SAM" id="MobiDB-lite"/>
    </source>
</evidence>
<dbReference type="InterPro" id="IPR036691">
    <property type="entry name" value="Endo/exonu/phosph_ase_sf"/>
</dbReference>